<reference evidence="2 3" key="1">
    <citation type="submission" date="2018-03" db="EMBL/GenBank/DDBJ databases">
        <title>Genomic Encyclopedia of Archaeal and Bacterial Type Strains, Phase II (KMG-II): from individual species to whole genera.</title>
        <authorList>
            <person name="Goeker M."/>
        </authorList>
    </citation>
    <scope>NUCLEOTIDE SEQUENCE [LARGE SCALE GENOMIC DNA]</scope>
    <source>
        <strain evidence="2 3">DSM 27267</strain>
    </source>
</reference>
<evidence type="ECO:0000313" key="3">
    <source>
        <dbReference type="Proteomes" id="UP000240621"/>
    </source>
</evidence>
<dbReference type="EMBL" id="PYGC01000006">
    <property type="protein sequence ID" value="PSK82394.1"/>
    <property type="molecule type" value="Genomic_DNA"/>
</dbReference>
<keyword evidence="1" id="KW-0472">Membrane</keyword>
<accession>A0A2P8CBR4</accession>
<dbReference type="AlphaFoldDB" id="A0A2P8CBR4"/>
<keyword evidence="1" id="KW-1133">Transmembrane helix</keyword>
<keyword evidence="1" id="KW-0812">Transmembrane</keyword>
<organism evidence="2 3">
    <name type="scientific">Prolixibacter denitrificans</name>
    <dbReference type="NCBI Taxonomy" id="1541063"/>
    <lineage>
        <taxon>Bacteria</taxon>
        <taxon>Pseudomonadati</taxon>
        <taxon>Bacteroidota</taxon>
        <taxon>Bacteroidia</taxon>
        <taxon>Marinilabiliales</taxon>
        <taxon>Prolixibacteraceae</taxon>
        <taxon>Prolixibacter</taxon>
    </lineage>
</organism>
<dbReference type="Proteomes" id="UP000240621">
    <property type="component" value="Unassembled WGS sequence"/>
</dbReference>
<proteinExistence type="predicted"/>
<gene>
    <name evidence="2" type="ORF">CLV93_106138</name>
</gene>
<feature type="transmembrane region" description="Helical" evidence="1">
    <location>
        <begin position="6"/>
        <end position="24"/>
    </location>
</feature>
<name>A0A2P8CBR4_9BACT</name>
<protein>
    <submittedName>
        <fullName evidence="2">Uncharacterized protein</fullName>
    </submittedName>
</protein>
<sequence length="30" mass="3607">MSHLHFIGYILAIVIVAYLIWLYSQKKKEE</sequence>
<evidence type="ECO:0000313" key="2">
    <source>
        <dbReference type="EMBL" id="PSK82394.1"/>
    </source>
</evidence>
<evidence type="ECO:0000256" key="1">
    <source>
        <dbReference type="SAM" id="Phobius"/>
    </source>
</evidence>
<comment type="caution">
    <text evidence="2">The sequence shown here is derived from an EMBL/GenBank/DDBJ whole genome shotgun (WGS) entry which is preliminary data.</text>
</comment>